<reference evidence="2" key="1">
    <citation type="submission" date="2016-11" db="UniProtKB">
        <authorList>
            <consortium name="WormBaseParasite"/>
        </authorList>
    </citation>
    <scope>IDENTIFICATION</scope>
</reference>
<protein>
    <submittedName>
        <fullName evidence="2">Structural protein</fullName>
    </submittedName>
</protein>
<proteinExistence type="predicted"/>
<name>A0A1I7WSR7_HETBA</name>
<dbReference type="AlphaFoldDB" id="A0A1I7WSR7"/>
<sequence length="314" mass="35327">MSDLLYYLDKACIFFEKAKNTLKWYSYENYLSSGNSQVIIGNHIFPVTVSSSEAKYETAERTDTVYDEPIDIVVEPPNNLTTAQITEYYEKDKLDKWNKNRLPAIYYPMWKMTKEGIPYKTNMEVTKNDRPEADDDFLGNVVKAEKFFQGSGRIILSGIFSITLAPLPLVSSFDLTTEAPLITLQPLATKVFEDIGHSSSKSTSFEGSWEEEPSNGAAVTITKLPKKTDGLSLLPLEITGLTDVAVLPRMHNDVQRLIQEVNVIKITGLSSATPGTLRLIAHQKIEDSREGNYIHIWPEVTTSKLEISTDDFKI</sequence>
<accession>A0A1I7WSR7</accession>
<dbReference type="Proteomes" id="UP000095283">
    <property type="component" value="Unplaced"/>
</dbReference>
<dbReference type="WBParaSite" id="Hba_08132">
    <property type="protein sequence ID" value="Hba_08132"/>
    <property type="gene ID" value="Hba_08132"/>
</dbReference>
<evidence type="ECO:0000313" key="2">
    <source>
        <dbReference type="WBParaSite" id="Hba_08132"/>
    </source>
</evidence>
<organism evidence="1 2">
    <name type="scientific">Heterorhabditis bacteriophora</name>
    <name type="common">Entomopathogenic nematode worm</name>
    <dbReference type="NCBI Taxonomy" id="37862"/>
    <lineage>
        <taxon>Eukaryota</taxon>
        <taxon>Metazoa</taxon>
        <taxon>Ecdysozoa</taxon>
        <taxon>Nematoda</taxon>
        <taxon>Chromadorea</taxon>
        <taxon>Rhabditida</taxon>
        <taxon>Rhabditina</taxon>
        <taxon>Rhabditomorpha</taxon>
        <taxon>Strongyloidea</taxon>
        <taxon>Heterorhabditidae</taxon>
        <taxon>Heterorhabditis</taxon>
    </lineage>
</organism>
<evidence type="ECO:0000313" key="1">
    <source>
        <dbReference type="Proteomes" id="UP000095283"/>
    </source>
</evidence>
<keyword evidence="1" id="KW-1185">Reference proteome</keyword>